<dbReference type="InterPro" id="IPR001789">
    <property type="entry name" value="Sig_transdc_resp-reg_receiver"/>
</dbReference>
<dbReference type="Gene3D" id="3.40.50.2300">
    <property type="match status" value="1"/>
</dbReference>
<dbReference type="AlphaFoldDB" id="A0A840S2X1"/>
<sequence length="248" mass="26974">MNPVRLLIADDEPIARAGLRHLLARETWLTVVGEAADGPATLAAVQALRPELLLLDIQMPGFSGLELLQRLPAEGQPLLVFTTAHAEHAISAFELGALDYLLKPFGAERLQACLGRVRAALGEPCAPALARWAEVQGPGSIQRLFLRQGLSIVPVAVADIASLEAEGDYVALQIGSQRNLLHLALSRLEARLDPQCFVRIHRGCLVNLDQVLRFRRLANGQLEAEMRDGRRLGVSRSQSQALRNLAQG</sequence>
<evidence type="ECO:0000313" key="4">
    <source>
        <dbReference type="EMBL" id="MBB5202930.1"/>
    </source>
</evidence>
<dbReference type="PANTHER" id="PTHR37299:SF1">
    <property type="entry name" value="STAGE 0 SPORULATION PROTEIN A HOMOLOG"/>
    <property type="match status" value="1"/>
</dbReference>
<dbReference type="Pfam" id="PF00072">
    <property type="entry name" value="Response_reg"/>
    <property type="match status" value="1"/>
</dbReference>
<keyword evidence="5" id="KW-1185">Reference proteome</keyword>
<accession>A0A840S2X1</accession>
<evidence type="ECO:0000313" key="5">
    <source>
        <dbReference type="Proteomes" id="UP000554837"/>
    </source>
</evidence>
<gene>
    <name evidence="4" type="ORF">HNQ51_000223</name>
</gene>
<feature type="domain" description="Response regulatory" evidence="2">
    <location>
        <begin position="5"/>
        <end position="118"/>
    </location>
</feature>
<dbReference type="GO" id="GO:0000156">
    <property type="term" value="F:phosphorelay response regulator activity"/>
    <property type="evidence" value="ECO:0007669"/>
    <property type="project" value="InterPro"/>
</dbReference>
<dbReference type="PROSITE" id="PS50930">
    <property type="entry name" value="HTH_LYTTR"/>
    <property type="match status" value="1"/>
</dbReference>
<dbReference type="InterPro" id="IPR007492">
    <property type="entry name" value="LytTR_DNA-bd_dom"/>
</dbReference>
<dbReference type="PANTHER" id="PTHR37299">
    <property type="entry name" value="TRANSCRIPTIONAL REGULATOR-RELATED"/>
    <property type="match status" value="1"/>
</dbReference>
<dbReference type="GO" id="GO:0003677">
    <property type="term" value="F:DNA binding"/>
    <property type="evidence" value="ECO:0007669"/>
    <property type="project" value="InterPro"/>
</dbReference>
<dbReference type="SUPFAM" id="SSF52172">
    <property type="entry name" value="CheY-like"/>
    <property type="match status" value="1"/>
</dbReference>
<dbReference type="EMBL" id="JACHHO010000001">
    <property type="protein sequence ID" value="MBB5202930.1"/>
    <property type="molecule type" value="Genomic_DNA"/>
</dbReference>
<protein>
    <submittedName>
        <fullName evidence="4">Two-component system LytT family response regulator</fullName>
    </submittedName>
</protein>
<dbReference type="InterPro" id="IPR046947">
    <property type="entry name" value="LytR-like"/>
</dbReference>
<dbReference type="Proteomes" id="UP000554837">
    <property type="component" value="Unassembled WGS sequence"/>
</dbReference>
<dbReference type="SMART" id="SM00448">
    <property type="entry name" value="REC"/>
    <property type="match status" value="1"/>
</dbReference>
<dbReference type="RefSeq" id="WP_138857981.1">
    <property type="nucleotide sequence ID" value="NZ_CP040709.1"/>
</dbReference>
<dbReference type="OrthoDB" id="8889669at2"/>
<reference evidence="4 5" key="1">
    <citation type="submission" date="2020-08" db="EMBL/GenBank/DDBJ databases">
        <title>Genomic Encyclopedia of Type Strains, Phase IV (KMG-IV): sequencing the most valuable type-strain genomes for metagenomic binning, comparative biology and taxonomic classification.</title>
        <authorList>
            <person name="Goeker M."/>
        </authorList>
    </citation>
    <scope>NUCLEOTIDE SEQUENCE [LARGE SCALE GENOMIC DNA]</scope>
    <source>
        <strain evidence="4 5">DSM 23958</strain>
    </source>
</reference>
<dbReference type="Gene3D" id="2.40.50.1020">
    <property type="entry name" value="LytTr DNA-binding domain"/>
    <property type="match status" value="1"/>
</dbReference>
<keyword evidence="1" id="KW-0597">Phosphoprotein</keyword>
<dbReference type="PROSITE" id="PS50110">
    <property type="entry name" value="RESPONSE_REGULATORY"/>
    <property type="match status" value="1"/>
</dbReference>
<feature type="modified residue" description="4-aspartylphosphate" evidence="1">
    <location>
        <position position="56"/>
    </location>
</feature>
<evidence type="ECO:0000259" key="2">
    <source>
        <dbReference type="PROSITE" id="PS50110"/>
    </source>
</evidence>
<evidence type="ECO:0000259" key="3">
    <source>
        <dbReference type="PROSITE" id="PS50930"/>
    </source>
</evidence>
<evidence type="ECO:0000256" key="1">
    <source>
        <dbReference type="PROSITE-ProRule" id="PRU00169"/>
    </source>
</evidence>
<organism evidence="4 5">
    <name type="scientific">Inhella inkyongensis</name>
    <dbReference type="NCBI Taxonomy" id="392593"/>
    <lineage>
        <taxon>Bacteria</taxon>
        <taxon>Pseudomonadati</taxon>
        <taxon>Pseudomonadota</taxon>
        <taxon>Betaproteobacteria</taxon>
        <taxon>Burkholderiales</taxon>
        <taxon>Sphaerotilaceae</taxon>
        <taxon>Inhella</taxon>
    </lineage>
</organism>
<feature type="domain" description="HTH LytTR-type" evidence="3">
    <location>
        <begin position="151"/>
        <end position="248"/>
    </location>
</feature>
<comment type="caution">
    <text evidence="4">The sequence shown here is derived from an EMBL/GenBank/DDBJ whole genome shotgun (WGS) entry which is preliminary data.</text>
</comment>
<proteinExistence type="predicted"/>
<dbReference type="SMART" id="SM00850">
    <property type="entry name" value="LytTR"/>
    <property type="match status" value="1"/>
</dbReference>
<dbReference type="Pfam" id="PF04397">
    <property type="entry name" value="LytTR"/>
    <property type="match status" value="1"/>
</dbReference>
<name>A0A840S2X1_9BURK</name>
<dbReference type="InterPro" id="IPR011006">
    <property type="entry name" value="CheY-like_superfamily"/>
</dbReference>